<comment type="caution">
    <text evidence="2">The sequence shown here is derived from an EMBL/GenBank/DDBJ whole genome shotgun (WGS) entry which is preliminary data.</text>
</comment>
<protein>
    <submittedName>
        <fullName evidence="2">Uncharacterized protein</fullName>
    </submittedName>
</protein>
<name>A0A2S4PMP8_9PEZI</name>
<evidence type="ECO:0000313" key="2">
    <source>
        <dbReference type="EMBL" id="POS83283.1"/>
    </source>
</evidence>
<evidence type="ECO:0000256" key="1">
    <source>
        <dbReference type="SAM" id="MobiDB-lite"/>
    </source>
</evidence>
<feature type="compositionally biased region" description="Polar residues" evidence="1">
    <location>
        <begin position="30"/>
        <end position="46"/>
    </location>
</feature>
<dbReference type="OrthoDB" id="10507347at2759"/>
<feature type="non-terminal residue" evidence="2">
    <location>
        <position position="228"/>
    </location>
</feature>
<reference evidence="2 3" key="1">
    <citation type="submission" date="2017-10" db="EMBL/GenBank/DDBJ databases">
        <title>Development of genomic resources for the powdery mildew, Erysiphe pulchra.</title>
        <authorList>
            <person name="Wadl P.A."/>
            <person name="Mack B.M."/>
            <person name="Moore G."/>
            <person name="Beltz S.B."/>
        </authorList>
    </citation>
    <scope>NUCLEOTIDE SEQUENCE [LARGE SCALE GENOMIC DNA]</scope>
    <source>
        <strain evidence="2">Cflorida</strain>
    </source>
</reference>
<dbReference type="Proteomes" id="UP000237438">
    <property type="component" value="Unassembled WGS sequence"/>
</dbReference>
<feature type="region of interest" description="Disordered" evidence="1">
    <location>
        <begin position="1"/>
        <end position="62"/>
    </location>
</feature>
<dbReference type="AlphaFoldDB" id="A0A2S4PMP8"/>
<keyword evidence="3" id="KW-1185">Reference proteome</keyword>
<feature type="compositionally biased region" description="Acidic residues" evidence="1">
    <location>
        <begin position="9"/>
        <end position="19"/>
    </location>
</feature>
<organism evidence="2 3">
    <name type="scientific">Erysiphe pulchra</name>
    <dbReference type="NCBI Taxonomy" id="225359"/>
    <lineage>
        <taxon>Eukaryota</taxon>
        <taxon>Fungi</taxon>
        <taxon>Dikarya</taxon>
        <taxon>Ascomycota</taxon>
        <taxon>Pezizomycotina</taxon>
        <taxon>Leotiomycetes</taxon>
        <taxon>Erysiphales</taxon>
        <taxon>Erysiphaceae</taxon>
        <taxon>Erysiphe</taxon>
    </lineage>
</organism>
<sequence length="228" mass="24917">MNTNITSELDPESEVESESEIDKFPPLPSNPTLKRTSEILSPTQGSDYKKDTLKDDQHSQNSTLMMKARGLLNLVGPFLEEMETDRPGAGAGFLALISEGVSRAIRGEKISLRTSTDTNIMPNSSANNDNSCAARIQRIIPHPSLMADAMQVPSGIVILSPLPAKAAAILQYKDMIAQRFGKAIVERQVSWTVFILGLLPKQANTLDGKDPLDELLLQESGLVFIRDE</sequence>
<proteinExistence type="predicted"/>
<evidence type="ECO:0000313" key="3">
    <source>
        <dbReference type="Proteomes" id="UP000237438"/>
    </source>
</evidence>
<accession>A0A2S4PMP8</accession>
<gene>
    <name evidence="2" type="ORF">EPUL_005991</name>
</gene>
<feature type="compositionally biased region" description="Basic and acidic residues" evidence="1">
    <location>
        <begin position="47"/>
        <end position="58"/>
    </location>
</feature>
<dbReference type="EMBL" id="PEDP01001729">
    <property type="protein sequence ID" value="POS83283.1"/>
    <property type="molecule type" value="Genomic_DNA"/>
</dbReference>